<dbReference type="InterPro" id="IPR015943">
    <property type="entry name" value="WD40/YVTN_repeat-like_dom_sf"/>
</dbReference>
<name>A0ABR8LER9_9ACTN</name>
<comment type="caution">
    <text evidence="3">The sequence shown here is derived from an EMBL/GenBank/DDBJ whole genome shotgun (WGS) entry which is preliminary data.</text>
</comment>
<reference evidence="3 4" key="1">
    <citation type="submission" date="2020-09" db="EMBL/GenBank/DDBJ databases">
        <title>Actinomycete isolated from the Camponotus japonicus Mayr.</title>
        <authorList>
            <person name="Gong X."/>
        </authorList>
    </citation>
    <scope>NUCLEOTIDE SEQUENCE [LARGE SCALE GENOMIC DNA]</scope>
    <source>
        <strain evidence="3 4">2C-HV3</strain>
    </source>
</reference>
<dbReference type="SUPFAM" id="SSF50969">
    <property type="entry name" value="YVTN repeat-like/Quinoprotein amine dehydrogenase"/>
    <property type="match status" value="1"/>
</dbReference>
<keyword evidence="2" id="KW-1133">Transmembrane helix</keyword>
<dbReference type="RefSeq" id="WP_191055111.1">
    <property type="nucleotide sequence ID" value="NZ_JACXRZ010000039.1"/>
</dbReference>
<dbReference type="Gene3D" id="2.130.10.10">
    <property type="entry name" value="YVTN repeat-like/Quinoprotein amine dehydrogenase"/>
    <property type="match status" value="2"/>
</dbReference>
<sequence>MIIAFLRKHPSRSCTSESGIHERSSPREESGRLHKSSITRLLACLATALAVTAGLVVVHTPAASAADITTDLGITGGGDVVAGGGRAFIAGDDQLLVVNANGTFNTAVGGLSARSLAITPDGTRLYAALRDSNWIMELDTATLDTTREISLAEYPCPTNLALSGRWLWVGYGCDQWDGGVVGIDLSSGYRSRLIRVAATYASPKVAAAGNTLVVGDSGLSPASLRVYDVNTLRATLRGIIDGHDYDTGFLGDLAITPDGSTVIATFLDSHEYFAWDTSSLQKVRAYGPDPTAGYYLPVVAVSPDGTLVAGGRGTKSGLGMTLYDSATAAPVHTGTLTEHGGRMDLRSLTFSNNDLFATWRDVDSEELHLWRLETGTLPESTLTLTAPSTGAGADILTLTGRLTLPDGSAPGEQPLSVTRYVNDSAELTREVTTAEDGTFTFANRPRSAGVIRYDVIWNGSPTVHWSTASATVTLVKAVSSITLSGPETGIVGTQLKFSGVLSQGGQPVGSTTKLRVLREVTNSRGTVVTALPSVSASPRDGRFRFTDTPAEAGEYSYRVEFDGDRASLPTTATLHVTVEEAPQE</sequence>
<proteinExistence type="predicted"/>
<dbReference type="Proteomes" id="UP000653231">
    <property type="component" value="Unassembled WGS sequence"/>
</dbReference>
<evidence type="ECO:0000256" key="1">
    <source>
        <dbReference type="SAM" id="MobiDB-lite"/>
    </source>
</evidence>
<dbReference type="InterPro" id="IPR011044">
    <property type="entry name" value="Quino_amine_DH_bsu"/>
</dbReference>
<evidence type="ECO:0000313" key="4">
    <source>
        <dbReference type="Proteomes" id="UP000653231"/>
    </source>
</evidence>
<keyword evidence="2" id="KW-0812">Transmembrane</keyword>
<gene>
    <name evidence="3" type="ORF">IEQ31_33130</name>
</gene>
<evidence type="ECO:0008006" key="5">
    <source>
        <dbReference type="Google" id="ProtNLM"/>
    </source>
</evidence>
<feature type="region of interest" description="Disordered" evidence="1">
    <location>
        <begin position="10"/>
        <end position="32"/>
    </location>
</feature>
<dbReference type="EMBL" id="JACXRZ010000039">
    <property type="protein sequence ID" value="MBD3147990.1"/>
    <property type="molecule type" value="Genomic_DNA"/>
</dbReference>
<keyword evidence="4" id="KW-1185">Reference proteome</keyword>
<organism evidence="3 4">
    <name type="scientific">Microbispora bryophytorum subsp. camponoti</name>
    <dbReference type="NCBI Taxonomy" id="1677852"/>
    <lineage>
        <taxon>Bacteria</taxon>
        <taxon>Bacillati</taxon>
        <taxon>Actinomycetota</taxon>
        <taxon>Actinomycetes</taxon>
        <taxon>Streptosporangiales</taxon>
        <taxon>Streptosporangiaceae</taxon>
        <taxon>Microbispora</taxon>
    </lineage>
</organism>
<feature type="compositionally biased region" description="Basic and acidic residues" evidence="1">
    <location>
        <begin position="19"/>
        <end position="32"/>
    </location>
</feature>
<evidence type="ECO:0000256" key="2">
    <source>
        <dbReference type="SAM" id="Phobius"/>
    </source>
</evidence>
<protein>
    <recommendedName>
        <fullName evidence="5">Ig-like domain repeat protein</fullName>
    </recommendedName>
</protein>
<evidence type="ECO:0000313" key="3">
    <source>
        <dbReference type="EMBL" id="MBD3147990.1"/>
    </source>
</evidence>
<keyword evidence="2" id="KW-0472">Membrane</keyword>
<accession>A0ABR8LER9</accession>
<feature type="transmembrane region" description="Helical" evidence="2">
    <location>
        <begin position="41"/>
        <end position="62"/>
    </location>
</feature>